<accession>A0A9D1NH71</accession>
<keyword evidence="2" id="KW-0560">Oxidoreductase</keyword>
<comment type="caution">
    <text evidence="3">The sequence shown here is derived from an EMBL/GenBank/DDBJ whole genome shotgun (WGS) entry which is preliminary data.</text>
</comment>
<protein>
    <submittedName>
        <fullName evidence="3">SDR family oxidoreductase</fullName>
    </submittedName>
</protein>
<evidence type="ECO:0000313" key="3">
    <source>
        <dbReference type="EMBL" id="HIV02521.1"/>
    </source>
</evidence>
<dbReference type="EMBL" id="DVOF01000086">
    <property type="protein sequence ID" value="HIV02521.1"/>
    <property type="molecule type" value="Genomic_DNA"/>
</dbReference>
<dbReference type="PRINTS" id="PR00081">
    <property type="entry name" value="GDHRDH"/>
</dbReference>
<sequence>MKQSVLVTGATNGTGYAIAARFAREGYDVFITSREQARAEEAAERLAAEYPVQAYGYGLEPGSEARVTDLFEDIRQKGYLLDTIVLNAANLGINQDTLTVPFEKFMEVINTNMGWNFLLAREAALQMKQKGKGAVVFITSNTAYRAIPARVAYSASKSGILGMSRALALDLGPYGIRVNCVLPGMIKTDRWLNNYNDCRNAPSNYTPLGDIAEFDDIANAAWYLGSDQARNTTGAELTVDGGNMIQLYPIIPQEGGAGK</sequence>
<dbReference type="FunFam" id="3.40.50.720:FF:000084">
    <property type="entry name" value="Short-chain dehydrogenase reductase"/>
    <property type="match status" value="1"/>
</dbReference>
<dbReference type="InterPro" id="IPR002347">
    <property type="entry name" value="SDR_fam"/>
</dbReference>
<proteinExistence type="inferred from homology"/>
<dbReference type="GO" id="GO:0008206">
    <property type="term" value="P:bile acid metabolic process"/>
    <property type="evidence" value="ECO:0007669"/>
    <property type="project" value="UniProtKB-ARBA"/>
</dbReference>
<evidence type="ECO:0000313" key="4">
    <source>
        <dbReference type="Proteomes" id="UP000886743"/>
    </source>
</evidence>
<reference evidence="3" key="2">
    <citation type="journal article" date="2021" name="PeerJ">
        <title>Extensive microbial diversity within the chicken gut microbiome revealed by metagenomics and culture.</title>
        <authorList>
            <person name="Gilroy R."/>
            <person name="Ravi A."/>
            <person name="Getino M."/>
            <person name="Pursley I."/>
            <person name="Horton D.L."/>
            <person name="Alikhan N.F."/>
            <person name="Baker D."/>
            <person name="Gharbi K."/>
            <person name="Hall N."/>
            <person name="Watson M."/>
            <person name="Adriaenssens E.M."/>
            <person name="Foster-Nyarko E."/>
            <person name="Jarju S."/>
            <person name="Secka A."/>
            <person name="Antonio M."/>
            <person name="Oren A."/>
            <person name="Chaudhuri R.R."/>
            <person name="La Ragione R."/>
            <person name="Hildebrand F."/>
            <person name="Pallen M.J."/>
        </authorList>
    </citation>
    <scope>NUCLEOTIDE SEQUENCE</scope>
    <source>
        <strain evidence="3">4920</strain>
    </source>
</reference>
<dbReference type="PROSITE" id="PS00061">
    <property type="entry name" value="ADH_SHORT"/>
    <property type="match status" value="1"/>
</dbReference>
<dbReference type="SUPFAM" id="SSF51735">
    <property type="entry name" value="NAD(P)-binding Rossmann-fold domains"/>
    <property type="match status" value="1"/>
</dbReference>
<dbReference type="InterPro" id="IPR036291">
    <property type="entry name" value="NAD(P)-bd_dom_sf"/>
</dbReference>
<dbReference type="PANTHER" id="PTHR43943:SF2">
    <property type="entry name" value="DEHYDROGENASE_REDUCTASE 4"/>
    <property type="match status" value="1"/>
</dbReference>
<evidence type="ECO:0000256" key="1">
    <source>
        <dbReference type="ARBA" id="ARBA00006484"/>
    </source>
</evidence>
<organism evidence="3 4">
    <name type="scientific">Candidatus Aphodoplasma excrementigallinarum</name>
    <dbReference type="NCBI Taxonomy" id="2840673"/>
    <lineage>
        <taxon>Bacteria</taxon>
        <taxon>Bacillati</taxon>
        <taxon>Bacillota</taxon>
        <taxon>Clostridia</taxon>
        <taxon>Eubacteriales</taxon>
        <taxon>Candidatus Aphodoplasma</taxon>
    </lineage>
</organism>
<dbReference type="Proteomes" id="UP000886743">
    <property type="component" value="Unassembled WGS sequence"/>
</dbReference>
<comment type="similarity">
    <text evidence="1">Belongs to the short-chain dehydrogenases/reductases (SDR) family.</text>
</comment>
<dbReference type="PANTHER" id="PTHR43943">
    <property type="entry name" value="DEHYDROGENASE/REDUCTASE (SDR FAMILY) MEMBER 4"/>
    <property type="match status" value="1"/>
</dbReference>
<gene>
    <name evidence="3" type="ORF">IAC74_03020</name>
</gene>
<evidence type="ECO:0000256" key="2">
    <source>
        <dbReference type="ARBA" id="ARBA00023002"/>
    </source>
</evidence>
<dbReference type="GO" id="GO:0016491">
    <property type="term" value="F:oxidoreductase activity"/>
    <property type="evidence" value="ECO:0007669"/>
    <property type="project" value="UniProtKB-KW"/>
</dbReference>
<dbReference type="Pfam" id="PF13561">
    <property type="entry name" value="adh_short_C2"/>
    <property type="match status" value="1"/>
</dbReference>
<dbReference type="Gene3D" id="3.40.50.720">
    <property type="entry name" value="NAD(P)-binding Rossmann-like Domain"/>
    <property type="match status" value="1"/>
</dbReference>
<name>A0A9D1NH71_9FIRM</name>
<dbReference type="AlphaFoldDB" id="A0A9D1NH71"/>
<dbReference type="CDD" id="cd05233">
    <property type="entry name" value="SDR_c"/>
    <property type="match status" value="1"/>
</dbReference>
<reference evidence="3" key="1">
    <citation type="submission" date="2020-10" db="EMBL/GenBank/DDBJ databases">
        <authorList>
            <person name="Gilroy R."/>
        </authorList>
    </citation>
    <scope>NUCLEOTIDE SEQUENCE</scope>
    <source>
        <strain evidence="3">4920</strain>
    </source>
</reference>
<dbReference type="InterPro" id="IPR020904">
    <property type="entry name" value="Sc_DH/Rdtase_CS"/>
</dbReference>